<gene>
    <name evidence="7" type="ORF">JCM16418_5003</name>
</gene>
<accession>W7YU92</accession>
<keyword evidence="3" id="KW-0547">Nucleotide-binding</keyword>
<dbReference type="Pfam" id="PF14572">
    <property type="entry name" value="Pribosyl_synth"/>
    <property type="match status" value="1"/>
</dbReference>
<dbReference type="PANTHER" id="PTHR10210">
    <property type="entry name" value="RIBOSE-PHOSPHATE DIPHOSPHOKINASE FAMILY MEMBER"/>
    <property type="match status" value="1"/>
</dbReference>
<evidence type="ECO:0000256" key="6">
    <source>
        <dbReference type="ARBA" id="ARBA00049535"/>
    </source>
</evidence>
<evidence type="ECO:0000256" key="1">
    <source>
        <dbReference type="ARBA" id="ARBA00013247"/>
    </source>
</evidence>
<dbReference type="OrthoDB" id="643885at2"/>
<dbReference type="GO" id="GO:0016301">
    <property type="term" value="F:kinase activity"/>
    <property type="evidence" value="ECO:0007669"/>
    <property type="project" value="UniProtKB-KW"/>
</dbReference>
<evidence type="ECO:0000256" key="4">
    <source>
        <dbReference type="ARBA" id="ARBA00022777"/>
    </source>
</evidence>
<keyword evidence="5" id="KW-0067">ATP-binding</keyword>
<dbReference type="InterPro" id="IPR005946">
    <property type="entry name" value="Rib-P_diPkinase"/>
</dbReference>
<reference evidence="7 8" key="1">
    <citation type="journal article" date="2014" name="Genome Announc.">
        <title>Draft Genome Sequence of Paenibacillus pini JCM 16418T, Isolated from the Rhizosphere of Pine Tree.</title>
        <authorList>
            <person name="Yuki M."/>
            <person name="Oshima K."/>
            <person name="Suda W."/>
            <person name="Oshida Y."/>
            <person name="Kitamura K."/>
            <person name="Iida Y."/>
            <person name="Hattori M."/>
            <person name="Ohkuma M."/>
        </authorList>
    </citation>
    <scope>NUCLEOTIDE SEQUENCE [LARGE SCALE GENOMIC DNA]</scope>
    <source>
        <strain evidence="7 8">JCM 16418</strain>
    </source>
</reference>
<organism evidence="7 8">
    <name type="scientific">Paenibacillus pini JCM 16418</name>
    <dbReference type="NCBI Taxonomy" id="1236976"/>
    <lineage>
        <taxon>Bacteria</taxon>
        <taxon>Bacillati</taxon>
        <taxon>Bacillota</taxon>
        <taxon>Bacilli</taxon>
        <taxon>Bacillales</taxon>
        <taxon>Paenibacillaceae</taxon>
        <taxon>Paenibacillus</taxon>
    </lineage>
</organism>
<dbReference type="EC" id="2.7.6.1" evidence="1"/>
<dbReference type="Gene3D" id="3.40.50.2020">
    <property type="match status" value="2"/>
</dbReference>
<dbReference type="InterPro" id="IPR000836">
    <property type="entry name" value="PRTase_dom"/>
</dbReference>
<dbReference type="GO" id="GO:0005737">
    <property type="term" value="C:cytoplasm"/>
    <property type="evidence" value="ECO:0007669"/>
    <property type="project" value="TreeGrafter"/>
</dbReference>
<evidence type="ECO:0000313" key="8">
    <source>
        <dbReference type="Proteomes" id="UP000019364"/>
    </source>
</evidence>
<dbReference type="GO" id="GO:0002189">
    <property type="term" value="C:ribose phosphate diphosphokinase complex"/>
    <property type="evidence" value="ECO:0007669"/>
    <property type="project" value="TreeGrafter"/>
</dbReference>
<dbReference type="GO" id="GO:0004749">
    <property type="term" value="F:ribose phosphate diphosphokinase activity"/>
    <property type="evidence" value="ECO:0007669"/>
    <property type="project" value="UniProtKB-EC"/>
</dbReference>
<dbReference type="GO" id="GO:0006164">
    <property type="term" value="P:purine nucleotide biosynthetic process"/>
    <property type="evidence" value="ECO:0007669"/>
    <property type="project" value="TreeGrafter"/>
</dbReference>
<proteinExistence type="predicted"/>
<evidence type="ECO:0000256" key="5">
    <source>
        <dbReference type="ARBA" id="ARBA00022840"/>
    </source>
</evidence>
<dbReference type="SUPFAM" id="SSF53271">
    <property type="entry name" value="PRTase-like"/>
    <property type="match status" value="1"/>
</dbReference>
<name>W7YU92_9BACL</name>
<evidence type="ECO:0000313" key="7">
    <source>
        <dbReference type="EMBL" id="GAF10783.1"/>
    </source>
</evidence>
<dbReference type="EMBL" id="BAVZ01000037">
    <property type="protein sequence ID" value="GAF10783.1"/>
    <property type="molecule type" value="Genomic_DNA"/>
</dbReference>
<dbReference type="STRING" id="1236976.JCM16418_5003"/>
<sequence length="275" mass="31792">MIKLNSRIVDYTIFPNGETKLDNTDLVIHPFNEIMFKYENDGDFIKLMFLKKYLDSAKVTAELIIMYMPYSRMDRSENDSPFTLKYVTEFINNLNFNSVTLIEPHSDVSVALLENCKAEYINFKLLASVIEKVEFDTEHDYIMFPDAGASKRYSKMKFKNVIVGNKERDFRTGDIKGLTLHSNSQGVGKKVIIVDDLSSYGGTFVKSAEALRERGFEKIYLLVAHAENSIFKGELFDNVDKVFTTDSIISEQNNWENLKFKEQLKIYEIEEVLLK</sequence>
<dbReference type="InterPro" id="IPR029057">
    <property type="entry name" value="PRTase-like"/>
</dbReference>
<keyword evidence="8" id="KW-1185">Reference proteome</keyword>
<dbReference type="CDD" id="cd06223">
    <property type="entry name" value="PRTases_typeI"/>
    <property type="match status" value="1"/>
</dbReference>
<dbReference type="AlphaFoldDB" id="W7YU92"/>
<dbReference type="eggNOG" id="COG0462">
    <property type="taxonomic scope" value="Bacteria"/>
</dbReference>
<dbReference type="GO" id="GO:0006015">
    <property type="term" value="P:5-phosphoribose 1-diphosphate biosynthetic process"/>
    <property type="evidence" value="ECO:0007669"/>
    <property type="project" value="TreeGrafter"/>
</dbReference>
<evidence type="ECO:0000256" key="2">
    <source>
        <dbReference type="ARBA" id="ARBA00022679"/>
    </source>
</evidence>
<dbReference type="GO" id="GO:0000287">
    <property type="term" value="F:magnesium ion binding"/>
    <property type="evidence" value="ECO:0007669"/>
    <property type="project" value="InterPro"/>
</dbReference>
<comment type="catalytic activity">
    <reaction evidence="6">
        <text>D-ribose 5-phosphate + ATP = 5-phospho-alpha-D-ribose 1-diphosphate + AMP + H(+)</text>
        <dbReference type="Rhea" id="RHEA:15609"/>
        <dbReference type="ChEBI" id="CHEBI:15378"/>
        <dbReference type="ChEBI" id="CHEBI:30616"/>
        <dbReference type="ChEBI" id="CHEBI:58017"/>
        <dbReference type="ChEBI" id="CHEBI:78346"/>
        <dbReference type="ChEBI" id="CHEBI:456215"/>
        <dbReference type="EC" id="2.7.6.1"/>
    </reaction>
</comment>
<keyword evidence="4 7" id="KW-0418">Kinase</keyword>
<dbReference type="GO" id="GO:0005524">
    <property type="term" value="F:ATP binding"/>
    <property type="evidence" value="ECO:0007669"/>
    <property type="project" value="UniProtKB-KW"/>
</dbReference>
<dbReference type="Proteomes" id="UP000019364">
    <property type="component" value="Unassembled WGS sequence"/>
</dbReference>
<dbReference type="PANTHER" id="PTHR10210:SF32">
    <property type="entry name" value="RIBOSE-PHOSPHATE PYROPHOSPHOKINASE 2"/>
    <property type="match status" value="1"/>
</dbReference>
<dbReference type="RefSeq" id="WP_036653522.1">
    <property type="nucleotide sequence ID" value="NZ_BAVZ01000037.1"/>
</dbReference>
<evidence type="ECO:0000256" key="3">
    <source>
        <dbReference type="ARBA" id="ARBA00022741"/>
    </source>
</evidence>
<keyword evidence="2" id="KW-0808">Transferase</keyword>
<comment type="caution">
    <text evidence="7">The sequence shown here is derived from an EMBL/GenBank/DDBJ whole genome shotgun (WGS) entry which is preliminary data.</text>
</comment>
<protein>
    <recommendedName>
        <fullName evidence="1">ribose-phosphate diphosphokinase</fullName>
        <ecNumber evidence="1">2.7.6.1</ecNumber>
    </recommendedName>
</protein>